<feature type="region of interest" description="Disordered" evidence="1">
    <location>
        <begin position="1"/>
        <end position="26"/>
    </location>
</feature>
<organism evidence="3 4">
    <name type="scientific">Rhizophlyctis rosea</name>
    <dbReference type="NCBI Taxonomy" id="64517"/>
    <lineage>
        <taxon>Eukaryota</taxon>
        <taxon>Fungi</taxon>
        <taxon>Fungi incertae sedis</taxon>
        <taxon>Chytridiomycota</taxon>
        <taxon>Chytridiomycota incertae sedis</taxon>
        <taxon>Chytridiomycetes</taxon>
        <taxon>Rhizophlyctidales</taxon>
        <taxon>Rhizophlyctidaceae</taxon>
        <taxon>Rhizophlyctis</taxon>
    </lineage>
</organism>
<name>A0AAD5X502_9FUNG</name>
<dbReference type="Proteomes" id="UP001212841">
    <property type="component" value="Unassembled WGS sequence"/>
</dbReference>
<keyword evidence="4" id="KW-1185">Reference proteome</keyword>
<comment type="caution">
    <text evidence="3">The sequence shown here is derived from an EMBL/GenBank/DDBJ whole genome shotgun (WGS) entry which is preliminary data.</text>
</comment>
<dbReference type="EMBL" id="JADGJD010000321">
    <property type="protein sequence ID" value="KAJ3052151.1"/>
    <property type="molecule type" value="Genomic_DNA"/>
</dbReference>
<evidence type="ECO:0000313" key="3">
    <source>
        <dbReference type="EMBL" id="KAJ3052151.1"/>
    </source>
</evidence>
<feature type="transmembrane region" description="Helical" evidence="2">
    <location>
        <begin position="113"/>
        <end position="132"/>
    </location>
</feature>
<feature type="transmembrane region" description="Helical" evidence="2">
    <location>
        <begin position="173"/>
        <end position="192"/>
    </location>
</feature>
<gene>
    <name evidence="3" type="ORF">HK097_006823</name>
</gene>
<feature type="compositionally biased region" description="Basic and acidic residues" evidence="1">
    <location>
        <begin position="7"/>
        <end position="18"/>
    </location>
</feature>
<proteinExistence type="predicted"/>
<accession>A0AAD5X502</accession>
<feature type="non-terminal residue" evidence="3">
    <location>
        <position position="213"/>
    </location>
</feature>
<keyword evidence="2" id="KW-0472">Membrane</keyword>
<protein>
    <submittedName>
        <fullName evidence="3">Uncharacterized protein</fullName>
    </submittedName>
</protein>
<reference evidence="3" key="1">
    <citation type="submission" date="2020-05" db="EMBL/GenBank/DDBJ databases">
        <title>Phylogenomic resolution of chytrid fungi.</title>
        <authorList>
            <person name="Stajich J.E."/>
            <person name="Amses K."/>
            <person name="Simmons R."/>
            <person name="Seto K."/>
            <person name="Myers J."/>
            <person name="Bonds A."/>
            <person name="Quandt C.A."/>
            <person name="Barry K."/>
            <person name="Liu P."/>
            <person name="Grigoriev I."/>
            <person name="Longcore J.E."/>
            <person name="James T.Y."/>
        </authorList>
    </citation>
    <scope>NUCLEOTIDE SEQUENCE</scope>
    <source>
        <strain evidence="3">JEL0318</strain>
    </source>
</reference>
<evidence type="ECO:0000256" key="2">
    <source>
        <dbReference type="SAM" id="Phobius"/>
    </source>
</evidence>
<evidence type="ECO:0000256" key="1">
    <source>
        <dbReference type="SAM" id="MobiDB-lite"/>
    </source>
</evidence>
<evidence type="ECO:0000313" key="4">
    <source>
        <dbReference type="Proteomes" id="UP001212841"/>
    </source>
</evidence>
<dbReference type="AlphaFoldDB" id="A0AAD5X502"/>
<keyword evidence="2" id="KW-0812">Transmembrane</keyword>
<sequence>AMLSCTDMDHSGGAHDHGAVGPTSPTCRANDTPYLTTLALCMDTHCDAVDAPVWKREEFWETESTGVPAGMDAVSPKWTYSQAVVEARNGAIIPFNRTSKEILNSTSLVSEELFSFILLGFALGAPIFLTYFGRLPFGTRIFDRLKPYLLYPATIKDYNVRPLPWLLGNSPTVGQSLYVIIFFVLNIVLICIKYDTVQPHAWGFSPYEEITGK</sequence>
<keyword evidence="2" id="KW-1133">Transmembrane helix</keyword>